<gene>
    <name evidence="2" type="ORF">CK498_00230</name>
</gene>
<dbReference type="OrthoDB" id="121974at2"/>
<organism evidence="2 3">
    <name type="scientific">Halomonas salipaludis</name>
    <dbReference type="NCBI Taxonomy" id="2032625"/>
    <lineage>
        <taxon>Bacteria</taxon>
        <taxon>Pseudomonadati</taxon>
        <taxon>Pseudomonadota</taxon>
        <taxon>Gammaproteobacteria</taxon>
        <taxon>Oceanospirillales</taxon>
        <taxon>Halomonadaceae</taxon>
        <taxon>Halomonas</taxon>
    </lineage>
</organism>
<comment type="caution">
    <text evidence="2">The sequence shown here is derived from an EMBL/GenBank/DDBJ whole genome shotgun (WGS) entry which is preliminary data.</text>
</comment>
<feature type="domain" description="DUF4440" evidence="1">
    <location>
        <begin position="10"/>
        <end position="113"/>
    </location>
</feature>
<accession>A0A2A2F2K5</accession>
<dbReference type="Proteomes" id="UP000217771">
    <property type="component" value="Unassembled WGS sequence"/>
</dbReference>
<dbReference type="AlphaFoldDB" id="A0A2A2F2K5"/>
<dbReference type="InterPro" id="IPR032710">
    <property type="entry name" value="NTF2-like_dom_sf"/>
</dbReference>
<evidence type="ECO:0000313" key="3">
    <source>
        <dbReference type="Proteomes" id="UP000217771"/>
    </source>
</evidence>
<evidence type="ECO:0000313" key="2">
    <source>
        <dbReference type="EMBL" id="PAU78845.1"/>
    </source>
</evidence>
<dbReference type="SUPFAM" id="SSF54427">
    <property type="entry name" value="NTF2-like"/>
    <property type="match status" value="1"/>
</dbReference>
<dbReference type="RefSeq" id="WP_095618862.1">
    <property type="nucleotide sequence ID" value="NZ_NSKB01000001.1"/>
</dbReference>
<dbReference type="Gene3D" id="3.10.450.50">
    <property type="match status" value="1"/>
</dbReference>
<name>A0A2A2F2K5_9GAMM</name>
<dbReference type="EMBL" id="NSKB01000001">
    <property type="protein sequence ID" value="PAU78845.1"/>
    <property type="molecule type" value="Genomic_DNA"/>
</dbReference>
<keyword evidence="3" id="KW-1185">Reference proteome</keyword>
<reference evidence="2 3" key="1">
    <citation type="submission" date="2017-08" db="EMBL/GenBank/DDBJ databases">
        <title>Halomonas alkalisoli sp. nov., isolated from saline alkaline soil.</title>
        <authorList>
            <person name="Wang D."/>
            <person name="Zhang G."/>
        </authorList>
    </citation>
    <scope>NUCLEOTIDE SEQUENCE [LARGE SCALE GENOMIC DNA]</scope>
    <source>
        <strain evidence="2 3">WRN001</strain>
    </source>
</reference>
<sequence>MKGYRAVDELERLERELHSAGTRQSESRLKELLHPNFREIGRSGREYSRATILERLADGEPPKVHADQFRRIDLEPQVALITYKSAHIAEGGGLYRHSLRSSIWIRGEEGWQMVFHQGTPAQVACDESA</sequence>
<proteinExistence type="predicted"/>
<dbReference type="InterPro" id="IPR027843">
    <property type="entry name" value="DUF4440"/>
</dbReference>
<protein>
    <submittedName>
        <fullName evidence="2">DUF4440 domain-containing protein</fullName>
    </submittedName>
</protein>
<dbReference type="Pfam" id="PF14534">
    <property type="entry name" value="DUF4440"/>
    <property type="match status" value="1"/>
</dbReference>
<evidence type="ECO:0000259" key="1">
    <source>
        <dbReference type="Pfam" id="PF14534"/>
    </source>
</evidence>